<evidence type="ECO:0000256" key="11">
    <source>
        <dbReference type="ARBA" id="ARBA00023033"/>
    </source>
</evidence>
<dbReference type="FunFam" id="2.60.120.310:FF:000002">
    <property type="entry name" value="DBH-like monooxygenase protein 1"/>
    <property type="match status" value="1"/>
</dbReference>
<dbReference type="GO" id="GO:0006589">
    <property type="term" value="P:octopamine biosynthetic process"/>
    <property type="evidence" value="ECO:0007669"/>
    <property type="project" value="TreeGrafter"/>
</dbReference>
<feature type="transmembrane region" description="Helical" evidence="15">
    <location>
        <begin position="591"/>
        <end position="609"/>
    </location>
</feature>
<evidence type="ECO:0000256" key="1">
    <source>
        <dbReference type="ARBA" id="ARBA00001973"/>
    </source>
</evidence>
<keyword evidence="8 15" id="KW-1133">Transmembrane helix</keyword>
<evidence type="ECO:0000259" key="17">
    <source>
        <dbReference type="PROSITE" id="PS50836"/>
    </source>
</evidence>
<evidence type="ECO:0000313" key="19">
    <source>
        <dbReference type="Proteomes" id="UP000694569"/>
    </source>
</evidence>
<dbReference type="InterPro" id="IPR014784">
    <property type="entry name" value="Cu2_ascorb_mOase-like_C"/>
</dbReference>
<dbReference type="InterPro" id="IPR045266">
    <property type="entry name" value="DOH_DOMON"/>
</dbReference>
<dbReference type="GO" id="GO:0042421">
    <property type="term" value="P:norepinephrine biosynthetic process"/>
    <property type="evidence" value="ECO:0007669"/>
    <property type="project" value="TreeGrafter"/>
</dbReference>
<reference evidence="18" key="2">
    <citation type="submission" date="2025-09" db="UniProtKB">
        <authorList>
            <consortium name="Ensembl"/>
        </authorList>
    </citation>
    <scope>IDENTIFICATION</scope>
</reference>
<evidence type="ECO:0000256" key="15">
    <source>
        <dbReference type="SAM" id="Phobius"/>
    </source>
</evidence>
<name>A0A8C5PI64_9ANUR</name>
<dbReference type="Pfam" id="PF03712">
    <property type="entry name" value="Cu2_monoox_C"/>
    <property type="match status" value="1"/>
</dbReference>
<dbReference type="GO" id="GO:0004500">
    <property type="term" value="F:dopamine beta-monooxygenase activity"/>
    <property type="evidence" value="ECO:0007669"/>
    <property type="project" value="InterPro"/>
</dbReference>
<dbReference type="GO" id="GO:0042420">
    <property type="term" value="P:dopamine catabolic process"/>
    <property type="evidence" value="ECO:0007669"/>
    <property type="project" value="TreeGrafter"/>
</dbReference>
<keyword evidence="10" id="KW-0186">Copper</keyword>
<reference evidence="18" key="1">
    <citation type="submission" date="2025-08" db="UniProtKB">
        <authorList>
            <consortium name="Ensembl"/>
        </authorList>
    </citation>
    <scope>IDENTIFICATION</scope>
</reference>
<keyword evidence="4 15" id="KW-0812">Transmembrane</keyword>
<comment type="similarity">
    <text evidence="3">Belongs to the copper type II ascorbate-dependent monooxygenase family.</text>
</comment>
<comment type="cofactor">
    <cofactor evidence="1">
        <name>Cu(2+)</name>
        <dbReference type="ChEBI" id="CHEBI:29036"/>
    </cofactor>
</comment>
<feature type="chain" id="PRO_5034035710" evidence="16">
    <location>
        <begin position="19"/>
        <end position="610"/>
    </location>
</feature>
<dbReference type="CDD" id="cd09631">
    <property type="entry name" value="DOMON_DOH"/>
    <property type="match status" value="1"/>
</dbReference>
<dbReference type="InterPro" id="IPR028460">
    <property type="entry name" value="Tbh/DBH"/>
</dbReference>
<dbReference type="Pfam" id="PF03351">
    <property type="entry name" value="DOMON"/>
    <property type="match status" value="1"/>
</dbReference>
<protein>
    <submittedName>
        <fullName evidence="18">Monooxygenase DBH like 1</fullName>
    </submittedName>
</protein>
<dbReference type="GeneTree" id="ENSGT00530000063085"/>
<evidence type="ECO:0000256" key="3">
    <source>
        <dbReference type="ARBA" id="ARBA00010676"/>
    </source>
</evidence>
<evidence type="ECO:0000313" key="18">
    <source>
        <dbReference type="Ensembl" id="ENSLLEP00000023143.1"/>
    </source>
</evidence>
<evidence type="ECO:0000256" key="10">
    <source>
        <dbReference type="ARBA" id="ARBA00023008"/>
    </source>
</evidence>
<dbReference type="InterPro" id="IPR036939">
    <property type="entry name" value="Cu2_ascorb_mOase_N_sf"/>
</dbReference>
<evidence type="ECO:0000256" key="4">
    <source>
        <dbReference type="ARBA" id="ARBA00022692"/>
    </source>
</evidence>
<dbReference type="Proteomes" id="UP000694569">
    <property type="component" value="Unplaced"/>
</dbReference>
<dbReference type="AlphaFoldDB" id="A0A8C5PI64"/>
<dbReference type="InterPro" id="IPR024548">
    <property type="entry name" value="Cu2_monoox_C"/>
</dbReference>
<dbReference type="SUPFAM" id="SSF49742">
    <property type="entry name" value="PHM/PNGase F"/>
    <property type="match status" value="2"/>
</dbReference>
<keyword evidence="14" id="KW-0325">Glycoprotein</keyword>
<evidence type="ECO:0000256" key="2">
    <source>
        <dbReference type="ARBA" id="ARBA00004115"/>
    </source>
</evidence>
<evidence type="ECO:0000256" key="12">
    <source>
        <dbReference type="ARBA" id="ARBA00023136"/>
    </source>
</evidence>
<dbReference type="GO" id="GO:0030667">
    <property type="term" value="C:secretory granule membrane"/>
    <property type="evidence" value="ECO:0007669"/>
    <property type="project" value="TreeGrafter"/>
</dbReference>
<dbReference type="PANTHER" id="PTHR10157:SF28">
    <property type="entry name" value="DBH-LIKE MONOOXYGENASE PROTEIN 1"/>
    <property type="match status" value="1"/>
</dbReference>
<accession>A0A8C5PI64</accession>
<dbReference type="GO" id="GO:0005615">
    <property type="term" value="C:extracellular space"/>
    <property type="evidence" value="ECO:0007669"/>
    <property type="project" value="TreeGrafter"/>
</dbReference>
<dbReference type="InterPro" id="IPR000323">
    <property type="entry name" value="Cu2_ascorb_mOase_N"/>
</dbReference>
<comment type="subcellular location">
    <subcellularLocation>
        <location evidence="2">Endoplasmic reticulum membrane</location>
        <topology evidence="2">Single-pass type I membrane protein</topology>
    </subcellularLocation>
</comment>
<keyword evidence="11" id="KW-0503">Monooxygenase</keyword>
<keyword evidence="6 16" id="KW-0732">Signal</keyword>
<dbReference type="PROSITE" id="PS50836">
    <property type="entry name" value="DOMON"/>
    <property type="match status" value="1"/>
</dbReference>
<keyword evidence="7" id="KW-0256">Endoplasmic reticulum</keyword>
<dbReference type="FunFam" id="2.60.120.230:FF:000001">
    <property type="entry name" value="Monooxygenase, DBH-like 1"/>
    <property type="match status" value="1"/>
</dbReference>
<dbReference type="Gene3D" id="2.60.120.230">
    <property type="match status" value="1"/>
</dbReference>
<dbReference type="Ensembl" id="ENSLLET00000024020.1">
    <property type="protein sequence ID" value="ENSLLEP00000023143.1"/>
    <property type="gene ID" value="ENSLLEG00000014697.1"/>
</dbReference>
<evidence type="ECO:0000256" key="14">
    <source>
        <dbReference type="ARBA" id="ARBA00023180"/>
    </source>
</evidence>
<dbReference type="InterPro" id="IPR000945">
    <property type="entry name" value="DBH-like"/>
</dbReference>
<keyword evidence="19" id="KW-1185">Reference proteome</keyword>
<dbReference type="Pfam" id="PF01082">
    <property type="entry name" value="Cu2_monooxygen"/>
    <property type="match status" value="1"/>
</dbReference>
<evidence type="ECO:0000256" key="7">
    <source>
        <dbReference type="ARBA" id="ARBA00022824"/>
    </source>
</evidence>
<organism evidence="18 19">
    <name type="scientific">Leptobrachium leishanense</name>
    <name type="common">Leishan spiny toad</name>
    <dbReference type="NCBI Taxonomy" id="445787"/>
    <lineage>
        <taxon>Eukaryota</taxon>
        <taxon>Metazoa</taxon>
        <taxon>Chordata</taxon>
        <taxon>Craniata</taxon>
        <taxon>Vertebrata</taxon>
        <taxon>Euteleostomi</taxon>
        <taxon>Amphibia</taxon>
        <taxon>Batrachia</taxon>
        <taxon>Anura</taxon>
        <taxon>Pelobatoidea</taxon>
        <taxon>Megophryidae</taxon>
        <taxon>Leptobrachium</taxon>
    </lineage>
</organism>
<evidence type="ECO:0000256" key="16">
    <source>
        <dbReference type="SAM" id="SignalP"/>
    </source>
</evidence>
<keyword evidence="9" id="KW-0560">Oxidoreductase</keyword>
<evidence type="ECO:0000256" key="5">
    <source>
        <dbReference type="ARBA" id="ARBA00022723"/>
    </source>
</evidence>
<evidence type="ECO:0000256" key="9">
    <source>
        <dbReference type="ARBA" id="ARBA00023002"/>
    </source>
</evidence>
<feature type="signal peptide" evidence="16">
    <location>
        <begin position="1"/>
        <end position="18"/>
    </location>
</feature>
<dbReference type="GO" id="GO:0005507">
    <property type="term" value="F:copper ion binding"/>
    <property type="evidence" value="ECO:0007669"/>
    <property type="project" value="InterPro"/>
</dbReference>
<dbReference type="Gene3D" id="2.60.120.310">
    <property type="entry name" value="Copper type II, ascorbate-dependent monooxygenase, N-terminal domain"/>
    <property type="match status" value="1"/>
</dbReference>
<proteinExistence type="inferred from homology"/>
<keyword evidence="5" id="KW-0479">Metal-binding</keyword>
<sequence>MRMPVILLAFSLIVASYSLDLKPYGHSAVLDGQGKYKVHWSYKGDTITFLLQVETLGYIGFGFSPSGGMASSDIVIGGVENGKPYLEDYFTDVNRVLYRDSQKNYNLEYAKENGTHTILQFNRKLNTCDPSDKTITESTVRVIWAYHEDDIGTTGLKYHGANRGQKSLRLLNPEKSNVLPLDTLYFNLRNVDVPIPDKDTTYWCQMFKMPTLNKKHHIIKVEPLIQKGHENVVHHIILYECDRNTNEEVLDYGHECYHPNMPDVFLSCETIIFAWAIGGEGFTYPPHVGLSIGLSTDPKYVLMEIHYDNPSHREGLIDNSGIQLYYTPHVRKYDAGVLETGIWVSLYHMIPPGMSEFSSEGHCTMECLEEALNVEQPTGIHVFAVLLHAHLAGKAIKARHFRKGEEQKFLAYDNEFDFNFQEFQYLKEERTILPGDNLITECQYSTKERTSMTWGGLSTRDEMCLSYLMYYPRINLARCESIPEIKEQLYFIGVKEIYKPVTTWPFVIKSPKKYNNLTFTDAMNTFRWSEKNGKTFNDHVQQIQINVRCSKHENDEWMAQGMIVSPAEVTNPYVPEPYICMSSSTCLNLDIIVYLIMMLCIMFYTICCTK</sequence>
<keyword evidence="13" id="KW-1015">Disulfide bond</keyword>
<gene>
    <name evidence="18" type="primary">MOXD1</name>
</gene>
<dbReference type="SMART" id="SM00664">
    <property type="entry name" value="DoH"/>
    <property type="match status" value="1"/>
</dbReference>
<feature type="domain" description="DOMON" evidence="17">
    <location>
        <begin position="34"/>
        <end position="147"/>
    </location>
</feature>
<evidence type="ECO:0000256" key="6">
    <source>
        <dbReference type="ARBA" id="ARBA00022729"/>
    </source>
</evidence>
<evidence type="ECO:0000256" key="13">
    <source>
        <dbReference type="ARBA" id="ARBA00023157"/>
    </source>
</evidence>
<keyword evidence="12 15" id="KW-0472">Membrane</keyword>
<evidence type="ECO:0000256" key="8">
    <source>
        <dbReference type="ARBA" id="ARBA00022989"/>
    </source>
</evidence>
<dbReference type="PANTHER" id="PTHR10157">
    <property type="entry name" value="DOPAMINE BETA HYDROXYLASE RELATED"/>
    <property type="match status" value="1"/>
</dbReference>
<dbReference type="GO" id="GO:0005789">
    <property type="term" value="C:endoplasmic reticulum membrane"/>
    <property type="evidence" value="ECO:0007669"/>
    <property type="project" value="UniProtKB-SubCell"/>
</dbReference>
<dbReference type="PRINTS" id="PR00767">
    <property type="entry name" value="DBMONOXGNASE"/>
</dbReference>
<dbReference type="OrthoDB" id="10003276at2759"/>
<dbReference type="InterPro" id="IPR005018">
    <property type="entry name" value="DOMON_domain"/>
</dbReference>
<dbReference type="InterPro" id="IPR008977">
    <property type="entry name" value="PHM/PNGase_F_dom_sf"/>
</dbReference>